<dbReference type="EMBL" id="JANAKD010000001">
    <property type="protein sequence ID" value="KAJ3499818.1"/>
    <property type="molecule type" value="Genomic_DNA"/>
</dbReference>
<protein>
    <submittedName>
        <fullName evidence="1">Uncharacterized protein</fullName>
    </submittedName>
</protein>
<organism evidence="1 2">
    <name type="scientific">Lecanicillium saksenae</name>
    <dbReference type="NCBI Taxonomy" id="468837"/>
    <lineage>
        <taxon>Eukaryota</taxon>
        <taxon>Fungi</taxon>
        <taxon>Dikarya</taxon>
        <taxon>Ascomycota</taxon>
        <taxon>Pezizomycotina</taxon>
        <taxon>Sordariomycetes</taxon>
        <taxon>Hypocreomycetidae</taxon>
        <taxon>Hypocreales</taxon>
        <taxon>Cordycipitaceae</taxon>
        <taxon>Lecanicillium</taxon>
    </lineage>
</organism>
<gene>
    <name evidence="1" type="ORF">NLG97_g21</name>
</gene>
<accession>A0ACC1R7W8</accession>
<proteinExistence type="predicted"/>
<sequence>MLLSLILFGNASFAAFLRPAEWEAQIGVIMAWPSIETDAYSDSSLDRATSDVSAVADAVGKYEPVTVLVEDDRYADAMQRFKSSKNVSVQPIQGYARLDLWMRDMAPTFVINTDKKQLEGVDYNFNGWGNKYPTKSCNSLASMYMYNMNVTRVASSVVGEGGSFETDGEGTLLVTESSVINDNRNSGKDKQAIQDELMRTLGLKKVIWIPGRKGLDITDSHIDGLVRFTAPGKVLLSRPASVGNDDPFSAMYKEAREILLNTTDAQGRKLEITEITEADLSKIGAEESVLQAIQNGKSDYPSLTYVNYLLVNGAVIFPQFGDEDADKEAVKIMQSIYPQRSVSTVVTKELPFLGGGIHCSTQEIPSVSK</sequence>
<name>A0ACC1R7W8_9HYPO</name>
<evidence type="ECO:0000313" key="1">
    <source>
        <dbReference type="EMBL" id="KAJ3499818.1"/>
    </source>
</evidence>
<keyword evidence="2" id="KW-1185">Reference proteome</keyword>
<dbReference type="Proteomes" id="UP001148737">
    <property type="component" value="Unassembled WGS sequence"/>
</dbReference>
<evidence type="ECO:0000313" key="2">
    <source>
        <dbReference type="Proteomes" id="UP001148737"/>
    </source>
</evidence>
<comment type="caution">
    <text evidence="1">The sequence shown here is derived from an EMBL/GenBank/DDBJ whole genome shotgun (WGS) entry which is preliminary data.</text>
</comment>
<reference evidence="1" key="1">
    <citation type="submission" date="2022-07" db="EMBL/GenBank/DDBJ databases">
        <title>Genome Sequence of Lecanicillium saksenae.</title>
        <authorList>
            <person name="Buettner E."/>
        </authorList>
    </citation>
    <scope>NUCLEOTIDE SEQUENCE</scope>
    <source>
        <strain evidence="1">VT-O1</strain>
    </source>
</reference>